<sequence>MPRMGRPLIHNHQSSAQGGVTPPSMLPRISGNYYSAPSLARQGTGDQAIGADLMHAIPFPVSRGPETFDRIAISVSTGGGGGAKIRLAIYNDSNGRPGSLVLDAGEVDVTSTGYKAITISQELETGWYWLCFLCNDATVRVMMNASPVDMSHVGWESGEFDTHGLRVSQTYGAAPDPAPTFVANQSRQYIVALRKE</sequence>
<accession>A0A0F9LDN4</accession>
<organism evidence="2">
    <name type="scientific">marine sediment metagenome</name>
    <dbReference type="NCBI Taxonomy" id="412755"/>
    <lineage>
        <taxon>unclassified sequences</taxon>
        <taxon>metagenomes</taxon>
        <taxon>ecological metagenomes</taxon>
    </lineage>
</organism>
<dbReference type="AlphaFoldDB" id="A0A0F9LDN4"/>
<comment type="caution">
    <text evidence="2">The sequence shown here is derived from an EMBL/GenBank/DDBJ whole genome shotgun (WGS) entry which is preliminary data.</text>
</comment>
<reference evidence="2" key="1">
    <citation type="journal article" date="2015" name="Nature">
        <title>Complex archaea that bridge the gap between prokaryotes and eukaryotes.</title>
        <authorList>
            <person name="Spang A."/>
            <person name="Saw J.H."/>
            <person name="Jorgensen S.L."/>
            <person name="Zaremba-Niedzwiedzka K."/>
            <person name="Martijn J."/>
            <person name="Lind A.E."/>
            <person name="van Eijk R."/>
            <person name="Schleper C."/>
            <person name="Guy L."/>
            <person name="Ettema T.J."/>
        </authorList>
    </citation>
    <scope>NUCLEOTIDE SEQUENCE</scope>
</reference>
<feature type="region of interest" description="Disordered" evidence="1">
    <location>
        <begin position="1"/>
        <end position="23"/>
    </location>
</feature>
<gene>
    <name evidence="2" type="ORF">LCGC14_1290030</name>
</gene>
<proteinExistence type="predicted"/>
<name>A0A0F9LDN4_9ZZZZ</name>
<evidence type="ECO:0000256" key="1">
    <source>
        <dbReference type="SAM" id="MobiDB-lite"/>
    </source>
</evidence>
<dbReference type="EMBL" id="LAZR01007428">
    <property type="protein sequence ID" value="KKM85336.1"/>
    <property type="molecule type" value="Genomic_DNA"/>
</dbReference>
<protein>
    <submittedName>
        <fullName evidence="2">Uncharacterized protein</fullName>
    </submittedName>
</protein>
<evidence type="ECO:0000313" key="2">
    <source>
        <dbReference type="EMBL" id="KKM85336.1"/>
    </source>
</evidence>